<organism evidence="6 7">
    <name type="scientific">Aquitalea magnusonii</name>
    <dbReference type="NCBI Taxonomy" id="332411"/>
    <lineage>
        <taxon>Bacteria</taxon>
        <taxon>Pseudomonadati</taxon>
        <taxon>Pseudomonadota</taxon>
        <taxon>Betaproteobacteria</taxon>
        <taxon>Neisseriales</taxon>
        <taxon>Chromobacteriaceae</taxon>
        <taxon>Aquitalea</taxon>
    </lineage>
</organism>
<keyword evidence="2" id="KW-0285">Flavoprotein</keyword>
<evidence type="ECO:0000256" key="2">
    <source>
        <dbReference type="ARBA" id="ARBA00022630"/>
    </source>
</evidence>
<dbReference type="SUPFAM" id="SSF160996">
    <property type="entry name" value="HI0933 insert domain-like"/>
    <property type="match status" value="1"/>
</dbReference>
<sequence length="393" mass="42344">MNKSFDVIVLGAGAAGMMCAAVAGQNGRQVLLLDHAEKLAEKIRISGGGRCNFTNNAARPECYLSENAHFCRSALAQFGPRDFLALVEKHGIAYHEKKLGQLFCDDSSQQIIDMLDAECTQGGVERRMGVTVKTVSSGAAGGFVLDTSLGCFEARSLVVATGGLSIPQIGASPLGYRIAEQFGLPVTGLSPALVPLTFHVDDAAAFAPLAGVSLDVEVRAGKGRFREQVLFTHKGLSGPAILQISSYWEPGMEVVLNLLPDCDALAFLEERQGSEQLLSNALAELGWPKRFAEAWLARQGCPVRLKELTPKKRLQLAEQLHHWRIKPNGTQGYKKAEVTRGGVSTKALSSKTMEAREVPGLYFIGEVVDVTGWLGGYNFQWAWSSGYVAGKNC</sequence>
<protein>
    <recommendedName>
        <fullName evidence="8">NAD(FAD)-utilizing dehydrogenase</fullName>
    </recommendedName>
</protein>
<feature type="domain" description="RsdA/BaiN/AoA(So)-like Rossmann fold-like" evidence="4">
    <location>
        <begin position="6"/>
        <end position="391"/>
    </location>
</feature>
<dbReference type="InterPro" id="IPR055178">
    <property type="entry name" value="RsdA/BaiN/AoA(So)-like_dom"/>
</dbReference>
<dbReference type="PANTHER" id="PTHR42887">
    <property type="entry name" value="OS12G0638800 PROTEIN"/>
    <property type="match status" value="1"/>
</dbReference>
<dbReference type="InterPro" id="IPR004792">
    <property type="entry name" value="BaiN-like"/>
</dbReference>
<name>A0A318JI53_9NEIS</name>
<proteinExistence type="predicted"/>
<dbReference type="Proteomes" id="UP000248395">
    <property type="component" value="Unassembled WGS sequence"/>
</dbReference>
<comment type="cofactor">
    <cofactor evidence="1">
        <name>FAD</name>
        <dbReference type="ChEBI" id="CHEBI:57692"/>
    </cofactor>
</comment>
<dbReference type="PRINTS" id="PR00411">
    <property type="entry name" value="PNDRDTASEI"/>
</dbReference>
<dbReference type="EMBL" id="QJKC01000007">
    <property type="protein sequence ID" value="PXX48399.1"/>
    <property type="molecule type" value="Genomic_DNA"/>
</dbReference>
<dbReference type="InterPro" id="IPR023166">
    <property type="entry name" value="BaiN-like_dom_sf"/>
</dbReference>
<dbReference type="PANTHER" id="PTHR42887:SF2">
    <property type="entry name" value="OS12G0638800 PROTEIN"/>
    <property type="match status" value="1"/>
</dbReference>
<evidence type="ECO:0000313" key="6">
    <source>
        <dbReference type="EMBL" id="PXX48399.1"/>
    </source>
</evidence>
<evidence type="ECO:0000259" key="4">
    <source>
        <dbReference type="Pfam" id="PF03486"/>
    </source>
</evidence>
<dbReference type="OrthoDB" id="9773233at2"/>
<comment type="caution">
    <text evidence="6">The sequence shown here is derived from an EMBL/GenBank/DDBJ whole genome shotgun (WGS) entry which is preliminary data.</text>
</comment>
<keyword evidence="3" id="KW-0274">FAD</keyword>
<evidence type="ECO:0008006" key="8">
    <source>
        <dbReference type="Google" id="ProtNLM"/>
    </source>
</evidence>
<dbReference type="RefSeq" id="WP_059285381.1">
    <property type="nucleotide sequence ID" value="NZ_LNQU01000024.1"/>
</dbReference>
<dbReference type="Gene3D" id="3.50.50.60">
    <property type="entry name" value="FAD/NAD(P)-binding domain"/>
    <property type="match status" value="1"/>
</dbReference>
<reference evidence="6 7" key="1">
    <citation type="submission" date="2018-05" db="EMBL/GenBank/DDBJ databases">
        <title>Genomic Encyclopedia of Type Strains, Phase IV (KMG-IV): sequencing the most valuable type-strain genomes for metagenomic binning, comparative biology and taxonomic classification.</title>
        <authorList>
            <person name="Goeker M."/>
        </authorList>
    </citation>
    <scope>NUCLEOTIDE SEQUENCE [LARGE SCALE GENOMIC DNA]</scope>
    <source>
        <strain evidence="6 7">DSM 25134</strain>
    </source>
</reference>
<evidence type="ECO:0000313" key="7">
    <source>
        <dbReference type="Proteomes" id="UP000248395"/>
    </source>
</evidence>
<evidence type="ECO:0000256" key="3">
    <source>
        <dbReference type="ARBA" id="ARBA00022827"/>
    </source>
</evidence>
<dbReference type="AlphaFoldDB" id="A0A318JI53"/>
<dbReference type="InterPro" id="IPR057661">
    <property type="entry name" value="RsdA/BaiN/AoA(So)_Rossmann"/>
</dbReference>
<evidence type="ECO:0000256" key="1">
    <source>
        <dbReference type="ARBA" id="ARBA00001974"/>
    </source>
</evidence>
<dbReference type="PRINTS" id="PR00368">
    <property type="entry name" value="FADPNR"/>
</dbReference>
<keyword evidence="7" id="KW-1185">Reference proteome</keyword>
<accession>A0A318JI53</accession>
<dbReference type="Pfam" id="PF22780">
    <property type="entry name" value="HI0933_like_1st"/>
    <property type="match status" value="1"/>
</dbReference>
<evidence type="ECO:0000259" key="5">
    <source>
        <dbReference type="Pfam" id="PF22780"/>
    </source>
</evidence>
<dbReference type="NCBIfam" id="TIGR00275">
    <property type="entry name" value="aminoacetone oxidase family FAD-binding enzyme"/>
    <property type="match status" value="1"/>
</dbReference>
<gene>
    <name evidence="6" type="ORF">DFR38_107185</name>
</gene>
<dbReference type="Gene3D" id="1.10.8.260">
    <property type="entry name" value="HI0933 insert domain-like"/>
    <property type="match status" value="1"/>
</dbReference>
<dbReference type="SUPFAM" id="SSF51905">
    <property type="entry name" value="FAD/NAD(P)-binding domain"/>
    <property type="match status" value="1"/>
</dbReference>
<dbReference type="InterPro" id="IPR036188">
    <property type="entry name" value="FAD/NAD-bd_sf"/>
</dbReference>
<feature type="domain" description="RsdA/BaiN/AoA(So)-like insert" evidence="5">
    <location>
        <begin position="191"/>
        <end position="338"/>
    </location>
</feature>
<dbReference type="Gene3D" id="2.40.30.10">
    <property type="entry name" value="Translation factors"/>
    <property type="match status" value="1"/>
</dbReference>
<dbReference type="Pfam" id="PF03486">
    <property type="entry name" value="HI0933_like"/>
    <property type="match status" value="1"/>
</dbReference>